<dbReference type="HAMAP" id="MF_00181">
    <property type="entry name" value="Cytosol_peptidase_M17"/>
    <property type="match status" value="1"/>
</dbReference>
<dbReference type="Pfam" id="PF02789">
    <property type="entry name" value="Peptidase_M17_N"/>
    <property type="match status" value="1"/>
</dbReference>
<evidence type="ECO:0000256" key="3">
    <source>
        <dbReference type="ARBA" id="ARBA00009528"/>
    </source>
</evidence>
<dbReference type="AlphaFoldDB" id="G2KP29"/>
<comment type="catalytic activity">
    <reaction evidence="2 8">
        <text>Release of an N-terminal amino acid, preferentially leucine, but not glutamic or aspartic acids.</text>
        <dbReference type="EC" id="3.4.11.10"/>
    </reaction>
</comment>
<sequence length="559" mass="59105">MSAFIHTKPVPGGKAVNLSKSGKIMTKTVKITFSKTSKSKSDTLAACVGADGAFSPEAEALNKQSGGTIRQWMDAQDHFTGKAGQVAVIAAPKNKDGVVRYMLVGMGEVADLTAAEAAVIGGKFYSALKSTGTEHATFFAAAKGAAKSDKKPKKSDEKQSLGADAIAAHIAEGVRLRAYDFDLYKSTEKGSSKKGEKKARTLQSVDIVLDDATKAAAFDRDLAAAAAGTHVARDLTNEPPNVIYPDSYAKRIAKMLQPLGIHVEILDEKKMAKLGMESHLAVGQGSARPPRVVIMRYAGKSGGKAAKSAKTAPKMTKPLAFVGKGVTFDTGGISIKPAAGMDDMKMDMGGSAAVVGLLHTLASRKAKVDVVGIVGLAENMPSDRAYRPGDIINSMAGKTIEVLNTDAEGRLVLCDALTYVQKHDKPKMIIDLATLTGAIMVALGSEYAGAYANDETLWTQLNDASQKTGEKLWRMPLDDFYRKSMVSTIADLKNISGSPHGGSCTAAGFLQHFIEGDTPWAHLDIAGTAWVNADKPLGPKGATGFGVRVLNQMVMDYYE</sequence>
<dbReference type="STRING" id="856793.MICA_191"/>
<organism evidence="10 11">
    <name type="scientific">Micavibrio aeruginosavorus (strain ARL-13)</name>
    <dbReference type="NCBI Taxonomy" id="856793"/>
    <lineage>
        <taxon>Bacteria</taxon>
        <taxon>Pseudomonadati</taxon>
        <taxon>Bdellovibrionota</taxon>
        <taxon>Bdellovibrionia</taxon>
        <taxon>Bdellovibrionales</taxon>
        <taxon>Pseudobdellovibrionaceae</taxon>
        <taxon>Micavibrio</taxon>
    </lineage>
</organism>
<dbReference type="NCBIfam" id="NF002077">
    <property type="entry name" value="PRK00913.2-4"/>
    <property type="match status" value="1"/>
</dbReference>
<dbReference type="PANTHER" id="PTHR11963">
    <property type="entry name" value="LEUCINE AMINOPEPTIDASE-RELATED"/>
    <property type="match status" value="1"/>
</dbReference>
<comment type="cofactor">
    <cofactor evidence="8">
        <name>Mn(2+)</name>
        <dbReference type="ChEBI" id="CHEBI:29035"/>
    </cofactor>
    <text evidence="8">Binds 2 manganese ions per subunit.</text>
</comment>
<dbReference type="NCBIfam" id="NF002075">
    <property type="entry name" value="PRK00913.2-2"/>
    <property type="match status" value="1"/>
</dbReference>
<dbReference type="NCBIfam" id="NF002073">
    <property type="entry name" value="PRK00913.1-2"/>
    <property type="match status" value="1"/>
</dbReference>
<feature type="binding site" evidence="8">
    <location>
        <position position="329"/>
    </location>
    <ligand>
        <name>Mn(2+)</name>
        <dbReference type="ChEBI" id="CHEBI:29035"/>
        <label>1</label>
    </ligand>
</feature>
<keyword evidence="7 8" id="KW-0464">Manganese</keyword>
<keyword evidence="6 8" id="KW-0378">Hydrolase</keyword>
<gene>
    <name evidence="8" type="primary">pepA</name>
    <name evidence="10" type="ordered locus">MICA_191</name>
</gene>
<keyword evidence="8" id="KW-0479">Metal-binding</keyword>
<evidence type="ECO:0000256" key="2">
    <source>
        <dbReference type="ARBA" id="ARBA00000967"/>
    </source>
</evidence>
<accession>G2KP29</accession>
<comment type="subcellular location">
    <subcellularLocation>
        <location evidence="8">Cytoplasm</location>
    </subcellularLocation>
</comment>
<dbReference type="InterPro" id="IPR000819">
    <property type="entry name" value="Peptidase_M17_C"/>
</dbReference>
<evidence type="ECO:0000259" key="9">
    <source>
        <dbReference type="PROSITE" id="PS00631"/>
    </source>
</evidence>
<dbReference type="InterPro" id="IPR008283">
    <property type="entry name" value="Peptidase_M17_N"/>
</dbReference>
<dbReference type="PANTHER" id="PTHR11963:SF23">
    <property type="entry name" value="CYTOSOL AMINOPEPTIDASE"/>
    <property type="match status" value="1"/>
</dbReference>
<evidence type="ECO:0000256" key="4">
    <source>
        <dbReference type="ARBA" id="ARBA00022438"/>
    </source>
</evidence>
<dbReference type="EMBL" id="CP002382">
    <property type="protein sequence ID" value="AEP08537.1"/>
    <property type="molecule type" value="Genomic_DNA"/>
</dbReference>
<dbReference type="EC" id="3.4.11.10" evidence="8"/>
<evidence type="ECO:0000256" key="6">
    <source>
        <dbReference type="ARBA" id="ARBA00022801"/>
    </source>
</evidence>
<protein>
    <recommendedName>
        <fullName evidence="8">Probable cytosol aminopeptidase</fullName>
        <ecNumber evidence="8">3.4.11.1</ecNumber>
    </recommendedName>
    <alternativeName>
        <fullName evidence="8">Leucine aminopeptidase</fullName>
        <shortName evidence="8">LAP</shortName>
        <ecNumber evidence="8">3.4.11.10</ecNumber>
    </alternativeName>
    <alternativeName>
        <fullName evidence="8">Leucyl aminopeptidase</fullName>
    </alternativeName>
</protein>
<feature type="active site" evidence="8">
    <location>
        <position position="336"/>
    </location>
</feature>
<dbReference type="PROSITE" id="PS00631">
    <property type="entry name" value="CYTOSOL_AP"/>
    <property type="match status" value="1"/>
</dbReference>
<evidence type="ECO:0000313" key="10">
    <source>
        <dbReference type="EMBL" id="AEP08537.1"/>
    </source>
</evidence>
<proteinExistence type="inferred from homology"/>
<dbReference type="InterPro" id="IPR011356">
    <property type="entry name" value="Leucine_aapep/pepB"/>
</dbReference>
<feature type="binding site" evidence="8">
    <location>
        <position position="408"/>
    </location>
    <ligand>
        <name>Mn(2+)</name>
        <dbReference type="ChEBI" id="CHEBI:29035"/>
        <label>2</label>
    </ligand>
</feature>
<evidence type="ECO:0000256" key="1">
    <source>
        <dbReference type="ARBA" id="ARBA00000135"/>
    </source>
</evidence>
<feature type="binding site" evidence="8">
    <location>
        <position position="406"/>
    </location>
    <ligand>
        <name>Mn(2+)</name>
        <dbReference type="ChEBI" id="CHEBI:29035"/>
        <label>1</label>
    </ligand>
</feature>
<dbReference type="EC" id="3.4.11.1" evidence="8"/>
<comment type="function">
    <text evidence="8">Presumably involved in the processing and regular turnover of intracellular proteins. Catalyzes the removal of unsubstituted N-terminal amino acids from various peptides.</text>
</comment>
<comment type="similarity">
    <text evidence="3 8">Belongs to the peptidase M17 family.</text>
</comment>
<dbReference type="Gene3D" id="3.40.220.10">
    <property type="entry name" value="Leucine Aminopeptidase, subunit E, domain 1"/>
    <property type="match status" value="1"/>
</dbReference>
<feature type="active site" evidence="8">
    <location>
        <position position="410"/>
    </location>
</feature>
<comment type="catalytic activity">
    <reaction evidence="1 8">
        <text>Release of an N-terminal amino acid, Xaa-|-Yaa-, in which Xaa is preferably Leu, but may be other amino acids including Pro although not Arg or Lys, and Yaa may be Pro. Amino acid amides and methyl esters are also readily hydrolyzed, but rates on arylamides are exceedingly low.</text>
        <dbReference type="EC" id="3.4.11.1"/>
    </reaction>
</comment>
<evidence type="ECO:0000256" key="8">
    <source>
        <dbReference type="HAMAP-Rule" id="MF_00181"/>
    </source>
</evidence>
<dbReference type="RefSeq" id="WP_014101760.1">
    <property type="nucleotide sequence ID" value="NC_016026.1"/>
</dbReference>
<dbReference type="SUPFAM" id="SSF52949">
    <property type="entry name" value="Macro domain-like"/>
    <property type="match status" value="1"/>
</dbReference>
<keyword evidence="8" id="KW-0963">Cytoplasm</keyword>
<dbReference type="HOGENOM" id="CLU_013734_2_2_5"/>
<dbReference type="SUPFAM" id="SSF53187">
    <property type="entry name" value="Zn-dependent exopeptidases"/>
    <property type="match status" value="1"/>
</dbReference>
<feature type="binding site" evidence="8">
    <location>
        <position position="324"/>
    </location>
    <ligand>
        <name>Mn(2+)</name>
        <dbReference type="ChEBI" id="CHEBI:29035"/>
        <label>2</label>
    </ligand>
</feature>
<dbReference type="KEGG" id="mai:MICA_191"/>
<dbReference type="PRINTS" id="PR00481">
    <property type="entry name" value="LAMNOPPTDASE"/>
</dbReference>
<dbReference type="OrthoDB" id="9809354at2"/>
<evidence type="ECO:0000256" key="5">
    <source>
        <dbReference type="ARBA" id="ARBA00022670"/>
    </source>
</evidence>
<evidence type="ECO:0000256" key="7">
    <source>
        <dbReference type="ARBA" id="ARBA00023211"/>
    </source>
</evidence>
<feature type="binding site" evidence="8">
    <location>
        <position position="408"/>
    </location>
    <ligand>
        <name>Mn(2+)</name>
        <dbReference type="ChEBI" id="CHEBI:29035"/>
        <label>1</label>
    </ligand>
</feature>
<dbReference type="Pfam" id="PF00883">
    <property type="entry name" value="Peptidase_M17"/>
    <property type="match status" value="1"/>
</dbReference>
<reference evidence="10 11" key="1">
    <citation type="journal article" date="2011" name="BMC Genomics">
        <title>Genomic insights into an obligate epibiotic bacterial predator: Micavibrio aeruginosavorus ARL-13.</title>
        <authorList>
            <person name="Wang Z."/>
            <person name="Kadouri D."/>
            <person name="Wu M."/>
        </authorList>
    </citation>
    <scope>NUCLEOTIDE SEQUENCE [LARGE SCALE GENOMIC DNA]</scope>
    <source>
        <strain evidence="10 11">ARL-13</strain>
    </source>
</reference>
<dbReference type="GO" id="GO:0030145">
    <property type="term" value="F:manganese ion binding"/>
    <property type="evidence" value="ECO:0007669"/>
    <property type="project" value="UniProtKB-UniRule"/>
</dbReference>
<feature type="binding site" evidence="8">
    <location>
        <position position="347"/>
    </location>
    <ligand>
        <name>Mn(2+)</name>
        <dbReference type="ChEBI" id="CHEBI:29035"/>
        <label>2</label>
    </ligand>
</feature>
<dbReference type="GO" id="GO:0006508">
    <property type="term" value="P:proteolysis"/>
    <property type="evidence" value="ECO:0007669"/>
    <property type="project" value="UniProtKB-KW"/>
</dbReference>
<keyword evidence="11" id="KW-1185">Reference proteome</keyword>
<keyword evidence="5 8" id="KW-0645">Protease</keyword>
<dbReference type="NCBIfam" id="NF002074">
    <property type="entry name" value="PRK00913.1-4"/>
    <property type="match status" value="1"/>
</dbReference>
<dbReference type="GO" id="GO:0070006">
    <property type="term" value="F:metalloaminopeptidase activity"/>
    <property type="evidence" value="ECO:0007669"/>
    <property type="project" value="InterPro"/>
</dbReference>
<dbReference type="InterPro" id="IPR043472">
    <property type="entry name" value="Macro_dom-like"/>
</dbReference>
<feature type="domain" description="Cytosol aminopeptidase" evidence="9">
    <location>
        <begin position="404"/>
        <end position="411"/>
    </location>
</feature>
<evidence type="ECO:0000313" key="11">
    <source>
        <dbReference type="Proteomes" id="UP000009286"/>
    </source>
</evidence>
<dbReference type="InterPro" id="IPR023042">
    <property type="entry name" value="Peptidase_M17_leu_NH2_pept"/>
</dbReference>
<dbReference type="CDD" id="cd00433">
    <property type="entry name" value="Peptidase_M17"/>
    <property type="match status" value="1"/>
</dbReference>
<dbReference type="GO" id="GO:0005737">
    <property type="term" value="C:cytoplasm"/>
    <property type="evidence" value="ECO:0007669"/>
    <property type="project" value="UniProtKB-SubCell"/>
</dbReference>
<dbReference type="eggNOG" id="COG0260">
    <property type="taxonomic scope" value="Bacteria"/>
</dbReference>
<keyword evidence="4 8" id="KW-0031">Aminopeptidase</keyword>
<name>G2KP29_MICAA</name>
<dbReference type="Proteomes" id="UP000009286">
    <property type="component" value="Chromosome"/>
</dbReference>
<dbReference type="Gene3D" id="3.40.630.10">
    <property type="entry name" value="Zn peptidases"/>
    <property type="match status" value="1"/>
</dbReference>
<feature type="binding site" evidence="8">
    <location>
        <position position="329"/>
    </location>
    <ligand>
        <name>Mn(2+)</name>
        <dbReference type="ChEBI" id="CHEBI:29035"/>
        <label>2</label>
    </ligand>
</feature>